<dbReference type="Pfam" id="PF06293">
    <property type="entry name" value="Kdo"/>
    <property type="match status" value="1"/>
</dbReference>
<proteinExistence type="predicted"/>
<evidence type="ECO:0000313" key="4">
    <source>
        <dbReference type="Proteomes" id="UP000251714"/>
    </source>
</evidence>
<dbReference type="PANTHER" id="PTHR37542:SF1">
    <property type="entry name" value="PRION-INHIBITION AND PROPAGATION HELO DOMAIN-CONTAINING PROTEIN"/>
    <property type="match status" value="1"/>
</dbReference>
<dbReference type="AlphaFoldDB" id="A0A365NNS8"/>
<name>A0A365NNS8_GIBIN</name>
<dbReference type="SUPFAM" id="SSF56112">
    <property type="entry name" value="Protein kinase-like (PK-like)"/>
    <property type="match status" value="1"/>
</dbReference>
<dbReference type="Gene3D" id="1.10.510.10">
    <property type="entry name" value="Transferase(Phosphotransferase) domain 1"/>
    <property type="match status" value="1"/>
</dbReference>
<feature type="region of interest" description="Disordered" evidence="1">
    <location>
        <begin position="419"/>
        <end position="469"/>
    </location>
</feature>
<dbReference type="InterPro" id="IPR029498">
    <property type="entry name" value="HeLo_dom"/>
</dbReference>
<sequence>MEVAGLAIGVVPLAIELFKQSISAYKIFIEAKELEKTATHLGTRLAIEERRLAQWGQGTGLSSEAKSESGLEPDDSNLDRRLLENEALCEVVVRTLTCVRDVFDDTDCLSDKYGVKLSSSEKADSEANSSSKSTRSYISKIGRFKWAIMDKEKFNDLLQQLKYYNDSLYSLLPREIGFTITRDVLAVLVASASKDCLEVYRSLGTSRESLVSSGSMDQYKRISSAASVALQISGQSPKVDEVLVIPRNEIQPDGQGSRLGTWDQRRVFLETNQTIRSDAQGSKHRNTRLLASLLSQARMSQDFSTPRCLGIAFMDTESPTMIHELPDDVDPVAEPVTLHEMMSNGNSRIPTLDDRFQLAQAICRAIFQMHSAGWMHKDISSKNILFFKDKDAGGAYRVDRPYLKGFRFSRKTNFVENNEKETGKAAGMVSDWETDDSADGKAVAPPKRDRSPRGSDSRSKGETRSMGLLSQPVASMGMRDVAWLAYNFGFWEDRDLNGRLMTATKSIRAARGRLFDTMVPDVPITWSEELESYISQLRRVLDEEQIKGMSLSAWNAASAQEKESFWSLWDEVYPHVLLRNDAIELTKRSVGLAMGLCQSPQAS</sequence>
<evidence type="ECO:0000256" key="1">
    <source>
        <dbReference type="SAM" id="MobiDB-lite"/>
    </source>
</evidence>
<reference evidence="3 4" key="1">
    <citation type="submission" date="2017-12" db="EMBL/GenBank/DDBJ databases">
        <title>Genome sequence of the mycotoxigenic crop pathogen Fusarium proliferatum, strain ITEM 2341 from Date Palm.</title>
        <authorList>
            <person name="Almiman B.F."/>
            <person name="Shittu T.A."/>
            <person name="Muthumeenakshi S."/>
            <person name="Baroncelli R."/>
            <person name="Sreenivasaprasada S."/>
        </authorList>
    </citation>
    <scope>NUCLEOTIDE SEQUENCE [LARGE SCALE GENOMIC DNA]</scope>
    <source>
        <strain evidence="3 4">ITEM 2341</strain>
    </source>
</reference>
<dbReference type="PANTHER" id="PTHR37542">
    <property type="entry name" value="HELO DOMAIN-CONTAINING PROTEIN-RELATED"/>
    <property type="match status" value="1"/>
</dbReference>
<dbReference type="Gene3D" id="1.20.120.1020">
    <property type="entry name" value="Prion-inhibition and propagation, HeLo domain"/>
    <property type="match status" value="1"/>
</dbReference>
<comment type="caution">
    <text evidence="3">The sequence shown here is derived from an EMBL/GenBank/DDBJ whole genome shotgun (WGS) entry which is preliminary data.</text>
</comment>
<dbReference type="InterPro" id="IPR038305">
    <property type="entry name" value="HeLo_sf"/>
</dbReference>
<evidence type="ECO:0000259" key="2">
    <source>
        <dbReference type="Pfam" id="PF14479"/>
    </source>
</evidence>
<evidence type="ECO:0000313" key="3">
    <source>
        <dbReference type="EMBL" id="RBA22494.1"/>
    </source>
</evidence>
<feature type="domain" description="Prion-inhibition and propagation HeLo" evidence="2">
    <location>
        <begin position="5"/>
        <end position="175"/>
    </location>
</feature>
<feature type="compositionally biased region" description="Basic and acidic residues" evidence="1">
    <location>
        <begin position="446"/>
        <end position="463"/>
    </location>
</feature>
<protein>
    <recommendedName>
        <fullName evidence="2">Prion-inhibition and propagation HeLo domain-containing protein</fullName>
    </recommendedName>
</protein>
<dbReference type="Proteomes" id="UP000251714">
    <property type="component" value="Unassembled WGS sequence"/>
</dbReference>
<organism evidence="3 4">
    <name type="scientific">Gibberella intermedia</name>
    <name type="common">Bulb rot disease fungus</name>
    <name type="synonym">Fusarium proliferatum</name>
    <dbReference type="NCBI Taxonomy" id="948311"/>
    <lineage>
        <taxon>Eukaryota</taxon>
        <taxon>Fungi</taxon>
        <taxon>Dikarya</taxon>
        <taxon>Ascomycota</taxon>
        <taxon>Pezizomycotina</taxon>
        <taxon>Sordariomycetes</taxon>
        <taxon>Hypocreomycetidae</taxon>
        <taxon>Hypocreales</taxon>
        <taxon>Nectriaceae</taxon>
        <taxon>Fusarium</taxon>
        <taxon>Fusarium fujikuroi species complex</taxon>
    </lineage>
</organism>
<dbReference type="Pfam" id="PF14479">
    <property type="entry name" value="HeLo"/>
    <property type="match status" value="1"/>
</dbReference>
<gene>
    <name evidence="3" type="ORF">FPRO05_00841</name>
</gene>
<accession>A0A365NNS8</accession>
<feature type="region of interest" description="Disordered" evidence="1">
    <location>
        <begin position="58"/>
        <end position="77"/>
    </location>
</feature>
<dbReference type="EMBL" id="PKMI01000001">
    <property type="protein sequence ID" value="RBA22494.1"/>
    <property type="molecule type" value="Genomic_DNA"/>
</dbReference>
<dbReference type="InterPro" id="IPR011009">
    <property type="entry name" value="Kinase-like_dom_sf"/>
</dbReference>